<keyword evidence="7" id="KW-0998">Cell outer membrane</keyword>
<dbReference type="InterPro" id="IPR051906">
    <property type="entry name" value="TolC-like"/>
</dbReference>
<evidence type="ECO:0000313" key="9">
    <source>
        <dbReference type="Proteomes" id="UP000526501"/>
    </source>
</evidence>
<protein>
    <submittedName>
        <fullName evidence="8">TolC family protein</fullName>
    </submittedName>
</protein>
<comment type="subcellular location">
    <subcellularLocation>
        <location evidence="1">Cell outer membrane</location>
    </subcellularLocation>
</comment>
<organism evidence="8 9">
    <name type="scientific">Pelagicoccus albus</name>
    <dbReference type="NCBI Taxonomy" id="415222"/>
    <lineage>
        <taxon>Bacteria</taxon>
        <taxon>Pseudomonadati</taxon>
        <taxon>Verrucomicrobiota</taxon>
        <taxon>Opitutia</taxon>
        <taxon>Puniceicoccales</taxon>
        <taxon>Pelagicoccaceae</taxon>
        <taxon>Pelagicoccus</taxon>
    </lineage>
</organism>
<dbReference type="Gene3D" id="1.20.1600.10">
    <property type="entry name" value="Outer membrane efflux proteins (OEP)"/>
    <property type="match status" value="1"/>
</dbReference>
<accession>A0A7X1E6U4</accession>
<keyword evidence="9" id="KW-1185">Reference proteome</keyword>
<evidence type="ECO:0000256" key="2">
    <source>
        <dbReference type="ARBA" id="ARBA00007613"/>
    </source>
</evidence>
<proteinExistence type="inferred from homology"/>
<dbReference type="RefSeq" id="WP_185658956.1">
    <property type="nucleotide sequence ID" value="NZ_CAWPOO010000005.1"/>
</dbReference>
<dbReference type="AlphaFoldDB" id="A0A7X1E6U4"/>
<evidence type="ECO:0000313" key="8">
    <source>
        <dbReference type="EMBL" id="MBC2605075.1"/>
    </source>
</evidence>
<evidence type="ECO:0000256" key="6">
    <source>
        <dbReference type="ARBA" id="ARBA00023136"/>
    </source>
</evidence>
<evidence type="ECO:0000256" key="1">
    <source>
        <dbReference type="ARBA" id="ARBA00004442"/>
    </source>
</evidence>
<comment type="caution">
    <text evidence="8">The sequence shown here is derived from an EMBL/GenBank/DDBJ whole genome shotgun (WGS) entry which is preliminary data.</text>
</comment>
<sequence>MRSFLLFVASLASSLSFGQNELDEKLPEALIPELKTVIDSALQNSDTVLDRQLAEREAYGKRMSARSAVLPSLGTNVAVRQEKDDDTDGEAGFEDRVIYNVTLSQPLYHWGSKRSQKQIGELGYGIEKLNTAIALESLASRIRSAYLNLVIVKQNLEASEKMREEQQAKYDFMLSQVESGRAGESSLQSQELSLARSELSELTRLNDWESKLDDLAQLSGLDVVTLAGLIVSEIPQFEVISEETVAALETYFDSSLQNDEGLQKLELDLEIEQKRLRMEEVSLRPKIDARVGMSSNALDVDGTRREQAYSYFGLSVSWSIFDGFSKKGSVIESLNRLNRKEHSKKLYEEKLLRSWKLLISKLDIQRRALAIEERALLVATGRVEWFEGEYEAGRVPKSDLDKASREFQNASTKAQSSRSSYLLALSELMTELGIDPLSQ</sequence>
<evidence type="ECO:0000256" key="7">
    <source>
        <dbReference type="ARBA" id="ARBA00023237"/>
    </source>
</evidence>
<evidence type="ECO:0000256" key="3">
    <source>
        <dbReference type="ARBA" id="ARBA00022448"/>
    </source>
</evidence>
<comment type="similarity">
    <text evidence="2">Belongs to the outer membrane factor (OMF) (TC 1.B.17) family.</text>
</comment>
<reference evidence="8 9" key="1">
    <citation type="submission" date="2020-07" db="EMBL/GenBank/DDBJ databases">
        <authorList>
            <person name="Feng X."/>
        </authorList>
    </citation>
    <scope>NUCLEOTIDE SEQUENCE [LARGE SCALE GENOMIC DNA]</scope>
    <source>
        <strain evidence="8 9">JCM23202</strain>
    </source>
</reference>
<dbReference type="GO" id="GO:0015562">
    <property type="term" value="F:efflux transmembrane transporter activity"/>
    <property type="evidence" value="ECO:0007669"/>
    <property type="project" value="InterPro"/>
</dbReference>
<dbReference type="EMBL" id="JACHVC010000005">
    <property type="protein sequence ID" value="MBC2605075.1"/>
    <property type="molecule type" value="Genomic_DNA"/>
</dbReference>
<keyword evidence="6" id="KW-0472">Membrane</keyword>
<dbReference type="PANTHER" id="PTHR30026">
    <property type="entry name" value="OUTER MEMBRANE PROTEIN TOLC"/>
    <property type="match status" value="1"/>
</dbReference>
<name>A0A7X1E6U4_9BACT</name>
<dbReference type="PANTHER" id="PTHR30026:SF20">
    <property type="entry name" value="OUTER MEMBRANE PROTEIN TOLC"/>
    <property type="match status" value="1"/>
</dbReference>
<gene>
    <name evidence="8" type="ORF">H5P27_03375</name>
</gene>
<evidence type="ECO:0000256" key="5">
    <source>
        <dbReference type="ARBA" id="ARBA00022692"/>
    </source>
</evidence>
<dbReference type="Pfam" id="PF02321">
    <property type="entry name" value="OEP"/>
    <property type="match status" value="2"/>
</dbReference>
<dbReference type="GO" id="GO:0015288">
    <property type="term" value="F:porin activity"/>
    <property type="evidence" value="ECO:0007669"/>
    <property type="project" value="TreeGrafter"/>
</dbReference>
<dbReference type="Proteomes" id="UP000526501">
    <property type="component" value="Unassembled WGS sequence"/>
</dbReference>
<evidence type="ECO:0000256" key="4">
    <source>
        <dbReference type="ARBA" id="ARBA00022452"/>
    </source>
</evidence>
<keyword evidence="5" id="KW-0812">Transmembrane</keyword>
<dbReference type="GO" id="GO:0009279">
    <property type="term" value="C:cell outer membrane"/>
    <property type="evidence" value="ECO:0007669"/>
    <property type="project" value="UniProtKB-SubCell"/>
</dbReference>
<dbReference type="SUPFAM" id="SSF56954">
    <property type="entry name" value="Outer membrane efflux proteins (OEP)"/>
    <property type="match status" value="1"/>
</dbReference>
<keyword evidence="3" id="KW-0813">Transport</keyword>
<dbReference type="GO" id="GO:1990281">
    <property type="term" value="C:efflux pump complex"/>
    <property type="evidence" value="ECO:0007669"/>
    <property type="project" value="TreeGrafter"/>
</dbReference>
<keyword evidence="4" id="KW-1134">Transmembrane beta strand</keyword>
<dbReference type="InterPro" id="IPR003423">
    <property type="entry name" value="OMP_efflux"/>
</dbReference>